<dbReference type="Proteomes" id="UP000026714">
    <property type="component" value="Unassembled WGS sequence"/>
</dbReference>
<protein>
    <submittedName>
        <fullName evidence="3">Lipopolysaccharide core biosynthesis glycosyl transferase</fullName>
    </submittedName>
</protein>
<keyword evidence="3" id="KW-0808">Transferase</keyword>
<dbReference type="Gene3D" id="3.90.550.10">
    <property type="entry name" value="Spore Coat Polysaccharide Biosynthesis Protein SpsA, Chain A"/>
    <property type="match status" value="1"/>
</dbReference>
<evidence type="ECO:0000313" key="4">
    <source>
        <dbReference type="Proteomes" id="UP000026714"/>
    </source>
</evidence>
<dbReference type="PANTHER" id="PTHR43630:SF2">
    <property type="entry name" value="GLYCOSYLTRANSFERASE"/>
    <property type="match status" value="1"/>
</dbReference>
<dbReference type="InterPro" id="IPR029044">
    <property type="entry name" value="Nucleotide-diphossugar_trans"/>
</dbReference>
<dbReference type="PANTHER" id="PTHR43630">
    <property type="entry name" value="POLY-BETA-1,6-N-ACETYL-D-GLUCOSAMINE SYNTHASE"/>
    <property type="match status" value="1"/>
</dbReference>
<dbReference type="GO" id="GO:0016740">
    <property type="term" value="F:transferase activity"/>
    <property type="evidence" value="ECO:0007669"/>
    <property type="project" value="UniProtKB-KW"/>
</dbReference>
<name>A0A059KI41_9BURK</name>
<dbReference type="SUPFAM" id="SSF53448">
    <property type="entry name" value="Nucleotide-diphospho-sugar transferases"/>
    <property type="match status" value="1"/>
</dbReference>
<dbReference type="CDD" id="cd02511">
    <property type="entry name" value="Beta4Glucosyltransferase"/>
    <property type="match status" value="1"/>
</dbReference>
<evidence type="ECO:0000313" key="3">
    <source>
        <dbReference type="EMBL" id="KDB51137.1"/>
    </source>
</evidence>
<reference evidence="3 4" key="1">
    <citation type="journal article" date="2014" name="FEMS Microbiol. Ecol.">
        <title>Sphaerotilus natans encrusted with nanoball-shaped Fe(III) oxide minerals formed by nitrate-reducing mixotrophic Fe(II) oxidation.</title>
        <authorList>
            <person name="Park S."/>
            <person name="Kim D.H."/>
            <person name="Lee J.H."/>
            <person name="Hur H.G."/>
        </authorList>
    </citation>
    <scope>NUCLEOTIDE SEQUENCE [LARGE SCALE GENOMIC DNA]</scope>
    <source>
        <strain evidence="3 4">DSM 6575</strain>
    </source>
</reference>
<evidence type="ECO:0000256" key="1">
    <source>
        <dbReference type="ARBA" id="ARBA00038494"/>
    </source>
</evidence>
<dbReference type="PATRIC" id="fig|1286631.3.peg.3219"/>
<sequence length="278" mass="32310">MVVVDSFSTDDTVAIAKAQGAVVLQNKFINYAKQFQWALDNAEIRGTWVMRLDADELIEADLRVELEQQLPKLPEEVVGINLKRKHIFMDRWVRHGGRYPLVLLRIWRHGHGRIEDRWMDEHMVVWGGRTITMKGGFADHNLNDITFFTTKHNAYATREAIDVLIQRHNLAPRDEALNTKSASAQAALKRLLKESVYNKMPFTLSALMYFLWRYIFQLGFLDGRSGLVYHFLQGYWYRFLVGAKLMELEKAISNHPNLDEIQATLLRLTGHDIKKTQK</sequence>
<dbReference type="eggNOG" id="COG0463">
    <property type="taxonomic scope" value="Bacteria"/>
</dbReference>
<dbReference type="EMBL" id="AZRA01000099">
    <property type="protein sequence ID" value="KDB51137.1"/>
    <property type="molecule type" value="Genomic_DNA"/>
</dbReference>
<dbReference type="InterPro" id="IPR001173">
    <property type="entry name" value="Glyco_trans_2-like"/>
</dbReference>
<proteinExistence type="inferred from homology"/>
<dbReference type="AlphaFoldDB" id="A0A059KI41"/>
<organism evidence="3 4">
    <name type="scientific">Sphaerotilus natans subsp. natans DSM 6575</name>
    <dbReference type="NCBI Taxonomy" id="1286631"/>
    <lineage>
        <taxon>Bacteria</taxon>
        <taxon>Pseudomonadati</taxon>
        <taxon>Pseudomonadota</taxon>
        <taxon>Betaproteobacteria</taxon>
        <taxon>Burkholderiales</taxon>
        <taxon>Sphaerotilaceae</taxon>
        <taxon>Sphaerotilus</taxon>
    </lineage>
</organism>
<dbReference type="STRING" id="34103.SAMN05421778_1122"/>
<comment type="similarity">
    <text evidence="1">Belongs to the glycosyltransferase 2 family. WaaE/KdtX subfamily.</text>
</comment>
<dbReference type="Pfam" id="PF00535">
    <property type="entry name" value="Glycos_transf_2"/>
    <property type="match status" value="1"/>
</dbReference>
<feature type="domain" description="Glycosyltransferase 2-like" evidence="2">
    <location>
        <begin position="1"/>
        <end position="131"/>
    </location>
</feature>
<accession>A0A059KI41</accession>
<gene>
    <name evidence="3" type="ORF">X805_32970</name>
</gene>
<comment type="caution">
    <text evidence="3">The sequence shown here is derived from an EMBL/GenBank/DDBJ whole genome shotgun (WGS) entry which is preliminary data.</text>
</comment>
<keyword evidence="4" id="KW-1185">Reference proteome</keyword>
<evidence type="ECO:0000259" key="2">
    <source>
        <dbReference type="Pfam" id="PF00535"/>
    </source>
</evidence>